<evidence type="ECO:0000256" key="4">
    <source>
        <dbReference type="ARBA" id="ARBA00029737"/>
    </source>
</evidence>
<accession>A0A9D3N164</accession>
<evidence type="ECO:0000313" key="10">
    <source>
        <dbReference type="EMBL" id="KAG5856898.1"/>
    </source>
</evidence>
<name>A0A9D3N164_ANGAN</name>
<dbReference type="PANTHER" id="PTHR31531:SF2">
    <property type="entry name" value="E3 UBIQUITIN-PROTEIN LIGASE E3D"/>
    <property type="match status" value="1"/>
</dbReference>
<comment type="function">
    <text evidence="7">E3 ubiquitin-protein ligase which accepts ubiquitin from specific E2 ubiquitin-conjugating enzymes, and transfers it to substrates, generally promoting their degradation by the proteasome. Independently of its E3 ubiquitin-protein ligase activity, acts as an inhibitor of CPSF3 endonuclease activity by blocking CPSF3 active site.</text>
</comment>
<dbReference type="GO" id="GO:0005829">
    <property type="term" value="C:cytosol"/>
    <property type="evidence" value="ECO:0007669"/>
    <property type="project" value="TreeGrafter"/>
</dbReference>
<dbReference type="GO" id="GO:0006513">
    <property type="term" value="P:protein monoubiquitination"/>
    <property type="evidence" value="ECO:0007669"/>
    <property type="project" value="TreeGrafter"/>
</dbReference>
<evidence type="ECO:0000313" key="11">
    <source>
        <dbReference type="Proteomes" id="UP001044222"/>
    </source>
</evidence>
<reference evidence="10" key="1">
    <citation type="submission" date="2021-01" db="EMBL/GenBank/DDBJ databases">
        <title>A chromosome-scale assembly of European eel, Anguilla anguilla.</title>
        <authorList>
            <person name="Henkel C."/>
            <person name="Jong-Raadsen S.A."/>
            <person name="Dufour S."/>
            <person name="Weltzien F.-A."/>
            <person name="Palstra A.P."/>
            <person name="Pelster B."/>
            <person name="Spaink H.P."/>
            <person name="Van Den Thillart G.E."/>
            <person name="Jansen H."/>
            <person name="Zahm M."/>
            <person name="Klopp C."/>
            <person name="Cedric C."/>
            <person name="Louis A."/>
            <person name="Berthelot C."/>
            <person name="Parey E."/>
            <person name="Roest Crollius H."/>
            <person name="Montfort J."/>
            <person name="Robinson-Rechavi M."/>
            <person name="Bucao C."/>
            <person name="Bouchez O."/>
            <person name="Gislard M."/>
            <person name="Lluch J."/>
            <person name="Milhes M."/>
            <person name="Lampietro C."/>
            <person name="Lopez Roques C."/>
            <person name="Donnadieu C."/>
            <person name="Braasch I."/>
            <person name="Desvignes T."/>
            <person name="Postlethwait J."/>
            <person name="Bobe J."/>
            <person name="Guiguen Y."/>
            <person name="Dirks R."/>
        </authorList>
    </citation>
    <scope>NUCLEOTIDE SEQUENCE</scope>
    <source>
        <strain evidence="10">Tag_6206</strain>
        <tissue evidence="10">Liver</tissue>
    </source>
</reference>
<dbReference type="InterPro" id="IPR019193">
    <property type="entry name" value="UBQ-conj_enz_E2-bd_prot"/>
</dbReference>
<dbReference type="GO" id="GO:0051865">
    <property type="term" value="P:protein autoubiquitination"/>
    <property type="evidence" value="ECO:0007669"/>
    <property type="project" value="TreeGrafter"/>
</dbReference>
<evidence type="ECO:0000256" key="1">
    <source>
        <dbReference type="ARBA" id="ARBA00000885"/>
    </source>
</evidence>
<evidence type="ECO:0000256" key="3">
    <source>
        <dbReference type="ARBA" id="ARBA00013646"/>
    </source>
</evidence>
<feature type="region of interest" description="Disordered" evidence="9">
    <location>
        <begin position="181"/>
        <end position="201"/>
    </location>
</feature>
<evidence type="ECO:0000256" key="2">
    <source>
        <dbReference type="ARBA" id="ARBA00012485"/>
    </source>
</evidence>
<evidence type="ECO:0000256" key="9">
    <source>
        <dbReference type="SAM" id="MobiDB-lite"/>
    </source>
</evidence>
<proteinExistence type="predicted"/>
<comment type="subunit">
    <text evidence="8">Interacts with UBE2C/UbcH10 (E2 ubiquitin-conjugating enzyme). In vitro, interacts with cyclin-B.</text>
</comment>
<evidence type="ECO:0000256" key="6">
    <source>
        <dbReference type="ARBA" id="ARBA00032298"/>
    </source>
</evidence>
<comment type="caution">
    <text evidence="10">The sequence shown here is derived from an EMBL/GenBank/DDBJ whole genome shotgun (WGS) entry which is preliminary data.</text>
</comment>
<dbReference type="GO" id="GO:0000209">
    <property type="term" value="P:protein polyubiquitination"/>
    <property type="evidence" value="ECO:0007669"/>
    <property type="project" value="TreeGrafter"/>
</dbReference>
<dbReference type="Proteomes" id="UP001044222">
    <property type="component" value="Unassembled WGS sequence"/>
</dbReference>
<comment type="catalytic activity">
    <reaction evidence="1">
        <text>S-ubiquitinyl-[E2 ubiquitin-conjugating enzyme]-L-cysteine + [acceptor protein]-L-lysine = [E2 ubiquitin-conjugating enzyme]-L-cysteine + N(6)-ubiquitinyl-[acceptor protein]-L-lysine.</text>
        <dbReference type="EC" id="2.3.2.26"/>
    </reaction>
</comment>
<dbReference type="GO" id="GO:0000151">
    <property type="term" value="C:ubiquitin ligase complex"/>
    <property type="evidence" value="ECO:0007669"/>
    <property type="project" value="TreeGrafter"/>
</dbReference>
<dbReference type="EMBL" id="JAFIRN010000001">
    <property type="protein sequence ID" value="KAG5856898.1"/>
    <property type="molecule type" value="Genomic_DNA"/>
</dbReference>
<dbReference type="GO" id="GO:0061630">
    <property type="term" value="F:ubiquitin protein ligase activity"/>
    <property type="evidence" value="ECO:0007669"/>
    <property type="project" value="UniProtKB-EC"/>
</dbReference>
<keyword evidence="11" id="KW-1185">Reference proteome</keyword>
<dbReference type="GO" id="GO:0043161">
    <property type="term" value="P:proteasome-mediated ubiquitin-dependent protein catabolic process"/>
    <property type="evidence" value="ECO:0007669"/>
    <property type="project" value="TreeGrafter"/>
</dbReference>
<dbReference type="PANTHER" id="PTHR31531">
    <property type="entry name" value="E3 UBIQUITIN-PROTEIN LIGASE E3D FAMILY MEMBER"/>
    <property type="match status" value="1"/>
</dbReference>
<dbReference type="GO" id="GO:0031624">
    <property type="term" value="F:ubiquitin conjugating enzyme binding"/>
    <property type="evidence" value="ECO:0007669"/>
    <property type="project" value="TreeGrafter"/>
</dbReference>
<evidence type="ECO:0000256" key="5">
    <source>
        <dbReference type="ARBA" id="ARBA00032234"/>
    </source>
</evidence>
<evidence type="ECO:0000256" key="7">
    <source>
        <dbReference type="ARBA" id="ARBA00053831"/>
    </source>
</evidence>
<feature type="compositionally biased region" description="Polar residues" evidence="9">
    <location>
        <begin position="182"/>
        <end position="198"/>
    </location>
</feature>
<sequence length="397" mass="44058">MEETHKQAGVFLELRQHLQSGLLVLRTDVAGDPAEVTVSGGDSFLQIKMPTWRLPVVLPPGVALTEGSCREVSNTREEGLHLRLRLQVNQHTEAPESMMRILQVKKSYCFSCQRCRAQVLTKRVFQRVLPLPNGNWNTLVEDWCCHPDPFANRKLLPRPGDCLLGDTYFLLLRDSECDQTLRQEPSNAHTDTGHNQGPAQKPSRMTLVLCRACGAVLGETLAAETLKLYITELMVKRSDEDGEAISNEHRWLFLEQTVAARLVELSSTQSIFRFSLQTPNGKAFILLWLLNTDSLVASLSLPVVSGDASISPGDDVSVRAEHLSCGASSAVKVLYLPCAPGLHQDITDAWEKDVSVHPLILPQTTCQEVMELLTSSTSSLPPSLRSMNCYQVAFMRL</sequence>
<protein>
    <recommendedName>
        <fullName evidence="3">E3 ubiquitin-protein ligase E3D</fullName>
        <ecNumber evidence="2">2.3.2.26</ecNumber>
    </recommendedName>
    <alternativeName>
        <fullName evidence="6">HECT-type E3 ubiquitin transferase E3D</fullName>
    </alternativeName>
    <alternativeName>
        <fullName evidence="5">UbcH10-binding protein with a HECT-like domain</fullName>
    </alternativeName>
    <alternativeName>
        <fullName evidence="4">Ubiquitin-conjugating enzyme E2C-binding protein</fullName>
    </alternativeName>
</protein>
<dbReference type="Pfam" id="PF09814">
    <property type="entry name" value="HECT_2"/>
    <property type="match status" value="1"/>
</dbReference>
<dbReference type="EC" id="2.3.2.26" evidence="2"/>
<dbReference type="GO" id="GO:0005634">
    <property type="term" value="C:nucleus"/>
    <property type="evidence" value="ECO:0007669"/>
    <property type="project" value="TreeGrafter"/>
</dbReference>
<evidence type="ECO:0000256" key="8">
    <source>
        <dbReference type="ARBA" id="ARBA00064185"/>
    </source>
</evidence>
<dbReference type="AlphaFoldDB" id="A0A9D3N164"/>
<dbReference type="GO" id="GO:0030332">
    <property type="term" value="F:cyclin binding"/>
    <property type="evidence" value="ECO:0007669"/>
    <property type="project" value="TreeGrafter"/>
</dbReference>
<gene>
    <name evidence="10" type="ORF">ANANG_G00012810</name>
</gene>
<organism evidence="10 11">
    <name type="scientific">Anguilla anguilla</name>
    <name type="common">European freshwater eel</name>
    <name type="synonym">Muraena anguilla</name>
    <dbReference type="NCBI Taxonomy" id="7936"/>
    <lineage>
        <taxon>Eukaryota</taxon>
        <taxon>Metazoa</taxon>
        <taxon>Chordata</taxon>
        <taxon>Craniata</taxon>
        <taxon>Vertebrata</taxon>
        <taxon>Euteleostomi</taxon>
        <taxon>Actinopterygii</taxon>
        <taxon>Neopterygii</taxon>
        <taxon>Teleostei</taxon>
        <taxon>Anguilliformes</taxon>
        <taxon>Anguillidae</taxon>
        <taxon>Anguilla</taxon>
    </lineage>
</organism>